<keyword evidence="5" id="KW-0067">ATP-binding</keyword>
<feature type="region of interest" description="Disordered" evidence="6">
    <location>
        <begin position="17"/>
        <end position="62"/>
    </location>
</feature>
<protein>
    <recommendedName>
        <fullName evidence="7">Parvovirus non-structural protein 1 helicase domain-containing protein</fullName>
    </recommendedName>
</protein>
<dbReference type="Gene3D" id="3.40.50.300">
    <property type="entry name" value="P-loop containing nucleotide triphosphate hydrolases"/>
    <property type="match status" value="1"/>
</dbReference>
<feature type="compositionally biased region" description="Low complexity" evidence="6">
    <location>
        <begin position="25"/>
        <end position="35"/>
    </location>
</feature>
<evidence type="ECO:0000256" key="6">
    <source>
        <dbReference type="SAM" id="MobiDB-lite"/>
    </source>
</evidence>
<keyword evidence="2" id="KW-1048">Host nucleus</keyword>
<dbReference type="EMBL" id="MW046618">
    <property type="protein sequence ID" value="QTE04096.1"/>
    <property type="molecule type" value="Genomic_DNA"/>
</dbReference>
<dbReference type="GO" id="GO:0019079">
    <property type="term" value="P:viral genome replication"/>
    <property type="evidence" value="ECO:0007669"/>
    <property type="project" value="InterPro"/>
</dbReference>
<feature type="domain" description="Parvovirus non-structural protein 1 helicase" evidence="7">
    <location>
        <begin position="80"/>
        <end position="304"/>
    </location>
</feature>
<evidence type="ECO:0000256" key="3">
    <source>
        <dbReference type="ARBA" id="ARBA00022705"/>
    </source>
</evidence>
<proteinExistence type="predicted"/>
<name>A0A8A4XEF5_9VIRU</name>
<evidence type="ECO:0000256" key="2">
    <source>
        <dbReference type="ARBA" id="ARBA00022562"/>
    </source>
</evidence>
<dbReference type="GO" id="GO:0005524">
    <property type="term" value="F:ATP binding"/>
    <property type="evidence" value="ECO:0007669"/>
    <property type="project" value="UniProtKB-KW"/>
</dbReference>
<dbReference type="GO" id="GO:0006260">
    <property type="term" value="P:DNA replication"/>
    <property type="evidence" value="ECO:0007669"/>
    <property type="project" value="UniProtKB-KW"/>
</dbReference>
<accession>A0A8A4XEF5</accession>
<evidence type="ECO:0000313" key="8">
    <source>
        <dbReference type="EMBL" id="QTE04096.1"/>
    </source>
</evidence>
<comment type="subcellular location">
    <subcellularLocation>
        <location evidence="1">Host nucleus</location>
    </subcellularLocation>
</comment>
<dbReference type="InterPro" id="IPR001257">
    <property type="entry name" value="Parvovirus_NS1_helicase"/>
</dbReference>
<dbReference type="InterPro" id="IPR027417">
    <property type="entry name" value="P-loop_NTPase"/>
</dbReference>
<evidence type="ECO:0000256" key="4">
    <source>
        <dbReference type="ARBA" id="ARBA00022741"/>
    </source>
</evidence>
<dbReference type="Pfam" id="PF01057">
    <property type="entry name" value="Parvo_NS1"/>
    <property type="match status" value="1"/>
</dbReference>
<evidence type="ECO:0000256" key="5">
    <source>
        <dbReference type="ARBA" id="ARBA00022840"/>
    </source>
</evidence>
<reference evidence="8" key="1">
    <citation type="submission" date="2020-09" db="EMBL/GenBank/DDBJ databases">
        <title>Parvovirus dark matter in the feces of wild birds.</title>
        <authorList>
            <person name="Dai Z."/>
            <person name="Yang S."/>
            <person name="Zhang W."/>
        </authorList>
    </citation>
    <scope>NUCLEOTIDE SEQUENCE</scope>
    <source>
        <strain evidence="8">Thr106par01</strain>
    </source>
</reference>
<dbReference type="SUPFAM" id="SSF52540">
    <property type="entry name" value="P-loop containing nucleoside triphosphate hydrolases"/>
    <property type="match status" value="1"/>
</dbReference>
<sequence>MDRPARERPAAILQREMHQMRKQGSVRGVSSSSNSHPLSDRYPNSEEAISSTPTRRTMLRNRTSQTDRDDVIYLFDLCKKYRATTYSELYNAAKFSELKEIMLGDRAMDKFNRACRLYGKYRYDEEHDDRFNYLIKLPKVENTVFDEIMEANSIDPYKFVDDVKKWLGCKHMKRNTFILLGESNTGKTLFVSLLEEALMSKRVNCMDMSSDFMFGNLINCNLIVMEEPFFAPVQLEDFKSLAGGKKLSVNSKYMEPQKLCRTPIILSCNFSTLCRGHAPSVSENAVKNRSYIYRFDKLYEPKFTVGIEHLSYFLNKYGNKS</sequence>
<dbReference type="GO" id="GO:0042025">
    <property type="term" value="C:host cell nucleus"/>
    <property type="evidence" value="ECO:0007669"/>
    <property type="project" value="UniProtKB-SubCell"/>
</dbReference>
<keyword evidence="3" id="KW-0235">DNA replication</keyword>
<evidence type="ECO:0000256" key="1">
    <source>
        <dbReference type="ARBA" id="ARBA00004147"/>
    </source>
</evidence>
<evidence type="ECO:0000259" key="7">
    <source>
        <dbReference type="Pfam" id="PF01057"/>
    </source>
</evidence>
<keyword evidence="4" id="KW-0547">Nucleotide-binding</keyword>
<feature type="compositionally biased region" description="Polar residues" evidence="6">
    <location>
        <begin position="47"/>
        <end position="62"/>
    </location>
</feature>
<organism evidence="8">
    <name type="scientific">Turdus hortulorum densovirus</name>
    <dbReference type="NCBI Taxonomy" id="2794545"/>
    <lineage>
        <taxon>Viruses</taxon>
        <taxon>Monodnaviria</taxon>
        <taxon>Shotokuvirae</taxon>
        <taxon>Cossaviricota</taxon>
        <taxon>Quintoviricetes</taxon>
        <taxon>Piccovirales</taxon>
        <taxon>Parvoviridae</taxon>
        <taxon>Densovirinae</taxon>
    </lineage>
</organism>